<protein>
    <recommendedName>
        <fullName evidence="2">RNase NYN domain-containing protein</fullName>
    </recommendedName>
</protein>
<dbReference type="Proteomes" id="UP000027746">
    <property type="component" value="Unassembled WGS sequence"/>
</dbReference>
<evidence type="ECO:0000313" key="3">
    <source>
        <dbReference type="EMBL" id="KEJ96227.1"/>
    </source>
</evidence>
<feature type="domain" description="RNase NYN" evidence="2">
    <location>
        <begin position="63"/>
        <end position="174"/>
    </location>
</feature>
<evidence type="ECO:0000313" key="4">
    <source>
        <dbReference type="Proteomes" id="UP000027746"/>
    </source>
</evidence>
<keyword evidence="1" id="KW-0812">Transmembrane</keyword>
<keyword evidence="1" id="KW-0472">Membrane</keyword>
<reference evidence="3 4" key="1">
    <citation type="submission" date="2014-01" db="EMBL/GenBank/DDBJ databases">
        <title>Sulfitobacter sp. H3 (MCCC 1A00686) Genome Sequencing.</title>
        <authorList>
            <person name="Lai Q."/>
            <person name="Hong Z."/>
        </authorList>
    </citation>
    <scope>NUCLEOTIDE SEQUENCE [LARGE SCALE GENOMIC DNA]</scope>
    <source>
        <strain evidence="3 4">H3</strain>
    </source>
</reference>
<dbReference type="InterPro" id="IPR021869">
    <property type="entry name" value="RNase_Zc3h12_NYN"/>
</dbReference>
<dbReference type="GeneID" id="68870953"/>
<keyword evidence="4" id="KW-1185">Reference proteome</keyword>
<dbReference type="EMBL" id="JAMD01000004">
    <property type="protein sequence ID" value="KEJ96227.1"/>
    <property type="molecule type" value="Genomic_DNA"/>
</dbReference>
<dbReference type="AlphaFoldDB" id="A0A073JES5"/>
<organism evidence="3 4">
    <name type="scientific">Pseudosulfitobacter pseudonitzschiae</name>
    <dbReference type="NCBI Taxonomy" id="1402135"/>
    <lineage>
        <taxon>Bacteria</taxon>
        <taxon>Pseudomonadati</taxon>
        <taxon>Pseudomonadota</taxon>
        <taxon>Alphaproteobacteria</taxon>
        <taxon>Rhodobacterales</taxon>
        <taxon>Roseobacteraceae</taxon>
        <taxon>Pseudosulfitobacter</taxon>
    </lineage>
</organism>
<comment type="caution">
    <text evidence="3">The sequence shown here is derived from an EMBL/GenBank/DDBJ whole genome shotgun (WGS) entry which is preliminary data.</text>
</comment>
<dbReference type="OrthoDB" id="5196680at2"/>
<dbReference type="Gene3D" id="3.40.50.11980">
    <property type="match status" value="1"/>
</dbReference>
<gene>
    <name evidence="3" type="ORF">SUH3_18370</name>
</gene>
<keyword evidence="1" id="KW-1133">Transmembrane helix</keyword>
<sequence>MRAPFFLFLISCIGIAVALLLPGWSDLLLVAVPMAVAAAVLIAPRPRIAPIRRPPPGKPRAGQPVILDGSNVMYWKTDNPDLGPVRDVIATLMARGLSPSVIFDANAGYLLYGKYWHGNDFAAALNLPDGRVTVVDKGTPADPLILQTARKTGARIVTNDRYRDWLNQFPEARKRGHLIRGGYRDGPLWLDLPKPQV</sequence>
<evidence type="ECO:0000256" key="1">
    <source>
        <dbReference type="SAM" id="Phobius"/>
    </source>
</evidence>
<feature type="transmembrane region" description="Helical" evidence="1">
    <location>
        <begin position="28"/>
        <end position="44"/>
    </location>
</feature>
<evidence type="ECO:0000259" key="2">
    <source>
        <dbReference type="Pfam" id="PF11977"/>
    </source>
</evidence>
<name>A0A073JES5_9RHOB</name>
<accession>A0A073JES5</accession>
<dbReference type="Pfam" id="PF11977">
    <property type="entry name" value="RNase_Zc3h12a"/>
    <property type="match status" value="1"/>
</dbReference>
<dbReference type="RefSeq" id="WP_037925401.1">
    <property type="nucleotide sequence ID" value="NZ_CP054599.1"/>
</dbReference>
<proteinExistence type="predicted"/>